<protein>
    <submittedName>
        <fullName evidence="1">DUF2332 domain-containing protein</fullName>
    </submittedName>
</protein>
<sequence length="363" mass="39216">MAQTGEQGRGLMDITDVAEGIRWQAEHATRAGAPITGKIILATLAIAEAADTATGRRMAAWQGAVLEDAMPLRIAGALHFLHLTGEEPRLAPIYGGLVSDQGQIDAIVLEAARKFDTVLLPWLDGPPQTNEAGRSASVMGALLWLAQKFGPKFQLIEIGASAGINTMMGRYCYDLGGTTAGPSLSSMKIVPEWRGDAPPAGEVEIVDVAGCDLAPIDLTDEAQAMRLKSYIWADAKERMARMDTAIAMAKRAAPDLVQMDAAEFVAQKLAEPQEEGVTRVLFHTVMWQYLPEASRAAITAAMEEAGAAATPERPLAWIAVETNRATFRHELKLRYWPKNGERGEEAVQLAEAHPHGAWVEWQG</sequence>
<dbReference type="Pfam" id="PF10094">
    <property type="entry name" value="DUF2332"/>
    <property type="match status" value="1"/>
</dbReference>
<keyword evidence="2" id="KW-1185">Reference proteome</keyword>
<dbReference type="Proteomes" id="UP001484535">
    <property type="component" value="Unassembled WGS sequence"/>
</dbReference>
<reference evidence="1 2" key="1">
    <citation type="submission" date="2024-05" db="EMBL/GenBank/DDBJ databases">
        <authorList>
            <person name="Park S."/>
        </authorList>
    </citation>
    <scope>NUCLEOTIDE SEQUENCE [LARGE SCALE GENOMIC DNA]</scope>
    <source>
        <strain evidence="1 2">DGU5</strain>
    </source>
</reference>
<evidence type="ECO:0000313" key="1">
    <source>
        <dbReference type="EMBL" id="MEN7536909.1"/>
    </source>
</evidence>
<organism evidence="1 2">
    <name type="scientific">Aurantiacibacter flavus</name>
    <dbReference type="NCBI Taxonomy" id="3145232"/>
    <lineage>
        <taxon>Bacteria</taxon>
        <taxon>Pseudomonadati</taxon>
        <taxon>Pseudomonadota</taxon>
        <taxon>Alphaproteobacteria</taxon>
        <taxon>Sphingomonadales</taxon>
        <taxon>Erythrobacteraceae</taxon>
        <taxon>Aurantiacibacter</taxon>
    </lineage>
</organism>
<dbReference type="PIRSF" id="PIRSF012608">
    <property type="entry name" value="UCP012608"/>
    <property type="match status" value="1"/>
</dbReference>
<dbReference type="RefSeq" id="WP_346784355.1">
    <property type="nucleotide sequence ID" value="NZ_JBDLBR010000002.1"/>
</dbReference>
<dbReference type="Gene3D" id="3.40.50.2000">
    <property type="entry name" value="Glycogen Phosphorylase B"/>
    <property type="match status" value="1"/>
</dbReference>
<comment type="caution">
    <text evidence="1">The sequence shown here is derived from an EMBL/GenBank/DDBJ whole genome shotgun (WGS) entry which is preliminary data.</text>
</comment>
<accession>A0ABV0CVM7</accession>
<name>A0ABV0CVM7_9SPHN</name>
<proteinExistence type="predicted"/>
<evidence type="ECO:0000313" key="2">
    <source>
        <dbReference type="Proteomes" id="UP001484535"/>
    </source>
</evidence>
<dbReference type="EMBL" id="JBDLBR010000002">
    <property type="protein sequence ID" value="MEN7536909.1"/>
    <property type="molecule type" value="Genomic_DNA"/>
</dbReference>
<gene>
    <name evidence="1" type="ORF">ABDJ38_06965</name>
</gene>
<dbReference type="InterPro" id="IPR011200">
    <property type="entry name" value="UCP012608"/>
</dbReference>